<dbReference type="Pfam" id="PF12697">
    <property type="entry name" value="Abhydrolase_6"/>
    <property type="match status" value="1"/>
</dbReference>
<dbReference type="OrthoDB" id="9112061at2"/>
<name>A0A2U1JR91_9BACI</name>
<dbReference type="GO" id="GO:0016020">
    <property type="term" value="C:membrane"/>
    <property type="evidence" value="ECO:0007669"/>
    <property type="project" value="TreeGrafter"/>
</dbReference>
<dbReference type="SUPFAM" id="SSF53474">
    <property type="entry name" value="alpha/beta-Hydrolases"/>
    <property type="match status" value="1"/>
</dbReference>
<reference evidence="2 3" key="1">
    <citation type="submission" date="2018-04" db="EMBL/GenBank/DDBJ databases">
        <title>Camelliibacillus theae gen. nov., sp. nov., isolated from Pu'er tea.</title>
        <authorList>
            <person name="Niu L."/>
        </authorList>
    </citation>
    <scope>NUCLEOTIDE SEQUENCE [LARGE SCALE GENOMIC DNA]</scope>
    <source>
        <strain evidence="2 3">T8</strain>
    </source>
</reference>
<dbReference type="InterPro" id="IPR029058">
    <property type="entry name" value="AB_hydrolase_fold"/>
</dbReference>
<proteinExistence type="predicted"/>
<dbReference type="InterPro" id="IPR000073">
    <property type="entry name" value="AB_hydrolase_1"/>
</dbReference>
<evidence type="ECO:0000259" key="1">
    <source>
        <dbReference type="Pfam" id="PF12697"/>
    </source>
</evidence>
<protein>
    <recommendedName>
        <fullName evidence="1">AB hydrolase-1 domain-containing protein</fullName>
    </recommendedName>
</protein>
<evidence type="ECO:0000313" key="3">
    <source>
        <dbReference type="Proteomes" id="UP000245998"/>
    </source>
</evidence>
<evidence type="ECO:0000313" key="2">
    <source>
        <dbReference type="EMBL" id="PWA07710.1"/>
    </source>
</evidence>
<dbReference type="EMBL" id="QCZG01000048">
    <property type="protein sequence ID" value="PWA07710.1"/>
    <property type="molecule type" value="Genomic_DNA"/>
</dbReference>
<sequence length="230" mass="25867">MEKAIRPTFLFIHGAGGSFTKWRGQKGLEHSAKFVDLPGHGENREGLKSTIEEYADWVAERIDEDVIVVGHSMGGLIGIELASNHDKVKGLVLAGSHYRLPVNPMVLDELAKGSFPEKFFYASYSRQTPKELIDEEREELKINPVSVRKNDLEACDQYIKGEEAVQSLKKPILAVYGTEDRLIPKDAEEKLTSLNPKIQTVVIPDAGHYVMLEQPEKFNQAIITFRDSFQ</sequence>
<dbReference type="Gene3D" id="3.40.50.1820">
    <property type="entry name" value="alpha/beta hydrolase"/>
    <property type="match status" value="1"/>
</dbReference>
<dbReference type="PANTHER" id="PTHR43798:SF33">
    <property type="entry name" value="HYDROLASE, PUTATIVE (AFU_ORTHOLOGUE AFUA_2G14860)-RELATED"/>
    <property type="match status" value="1"/>
</dbReference>
<gene>
    <name evidence="2" type="ORF">DCC39_16370</name>
</gene>
<dbReference type="InterPro" id="IPR050266">
    <property type="entry name" value="AB_hydrolase_sf"/>
</dbReference>
<dbReference type="AlphaFoldDB" id="A0A2U1JR91"/>
<keyword evidence="3" id="KW-1185">Reference proteome</keyword>
<dbReference type="RefSeq" id="WP_116555980.1">
    <property type="nucleotide sequence ID" value="NZ_QCZG01000048.1"/>
</dbReference>
<feature type="domain" description="AB hydrolase-1" evidence="1">
    <location>
        <begin position="9"/>
        <end position="221"/>
    </location>
</feature>
<dbReference type="Proteomes" id="UP000245998">
    <property type="component" value="Unassembled WGS sequence"/>
</dbReference>
<organism evidence="2 3">
    <name type="scientific">Pueribacillus theae</name>
    <dbReference type="NCBI Taxonomy" id="2171751"/>
    <lineage>
        <taxon>Bacteria</taxon>
        <taxon>Bacillati</taxon>
        <taxon>Bacillota</taxon>
        <taxon>Bacilli</taxon>
        <taxon>Bacillales</taxon>
        <taxon>Bacillaceae</taxon>
        <taxon>Pueribacillus</taxon>
    </lineage>
</organism>
<dbReference type="PANTHER" id="PTHR43798">
    <property type="entry name" value="MONOACYLGLYCEROL LIPASE"/>
    <property type="match status" value="1"/>
</dbReference>
<accession>A0A2U1JR91</accession>
<comment type="caution">
    <text evidence="2">The sequence shown here is derived from an EMBL/GenBank/DDBJ whole genome shotgun (WGS) entry which is preliminary data.</text>
</comment>